<protein>
    <recommendedName>
        <fullName evidence="3">ABC transporter substrate-binding protein</fullName>
    </recommendedName>
</protein>
<name>A0A101I5N3_9BACT</name>
<organism evidence="1 2">
    <name type="scientific">Mesotoga infera</name>
    <dbReference type="NCBI Taxonomy" id="1236046"/>
    <lineage>
        <taxon>Bacteria</taxon>
        <taxon>Thermotogati</taxon>
        <taxon>Thermotogota</taxon>
        <taxon>Thermotogae</taxon>
        <taxon>Kosmotogales</taxon>
        <taxon>Kosmotogaceae</taxon>
        <taxon>Mesotoga</taxon>
    </lineage>
</organism>
<gene>
    <name evidence="1" type="ORF">XE02_1125</name>
</gene>
<accession>A0A101I5N3</accession>
<dbReference type="InterPro" id="IPR027024">
    <property type="entry name" value="UCP027386_ABC_sbc_TM0202"/>
</dbReference>
<dbReference type="Proteomes" id="UP000055014">
    <property type="component" value="Unassembled WGS sequence"/>
</dbReference>
<dbReference type="PANTHER" id="PTHR30024">
    <property type="entry name" value="ALIPHATIC SULFONATES-BINDING PROTEIN-RELATED"/>
    <property type="match status" value="1"/>
</dbReference>
<dbReference type="Gene3D" id="3.40.190.10">
    <property type="entry name" value="Periplasmic binding protein-like II"/>
    <property type="match status" value="2"/>
</dbReference>
<proteinExistence type="predicted"/>
<dbReference type="PATRIC" id="fig|1236046.5.peg.951"/>
<dbReference type="AlphaFoldDB" id="A0A101I5N3"/>
<reference evidence="2" key="1">
    <citation type="journal article" date="2015" name="MBio">
        <title>Genome-Resolved Metagenomic Analysis Reveals Roles for Candidate Phyla and Other Microbial Community Members in Biogeochemical Transformations in Oil Reservoirs.</title>
        <authorList>
            <person name="Hu P."/>
            <person name="Tom L."/>
            <person name="Singh A."/>
            <person name="Thomas B.C."/>
            <person name="Baker B.J."/>
            <person name="Piceno Y.M."/>
            <person name="Andersen G.L."/>
            <person name="Banfield J.F."/>
        </authorList>
    </citation>
    <scope>NUCLEOTIDE SEQUENCE [LARGE SCALE GENOMIC DNA]</scope>
</reference>
<evidence type="ECO:0000313" key="1">
    <source>
        <dbReference type="EMBL" id="KUK89208.1"/>
    </source>
</evidence>
<dbReference type="PANTHER" id="PTHR30024:SF46">
    <property type="entry name" value="ABC TRANSPORTER, SUBSTRATE-BINDING LIPOPROTEIN"/>
    <property type="match status" value="1"/>
</dbReference>
<dbReference type="PIRSF" id="PIRSF027386">
    <property type="entry name" value="UCP027386_ABC_sbc_TM0202"/>
    <property type="match status" value="1"/>
</dbReference>
<comment type="caution">
    <text evidence="1">The sequence shown here is derived from an EMBL/GenBank/DDBJ whole genome shotgun (WGS) entry which is preliminary data.</text>
</comment>
<dbReference type="EMBL" id="LGGW01000109">
    <property type="protein sequence ID" value="KUK89208.1"/>
    <property type="molecule type" value="Genomic_DNA"/>
</dbReference>
<evidence type="ECO:0000313" key="2">
    <source>
        <dbReference type="Proteomes" id="UP000055014"/>
    </source>
</evidence>
<sequence>MKKTMITFLLVLLTVISLGVNFINPVGPTLIPIAELLSSNISEEIPGLEVNLWRSVDEAISLLVTERAQISLLPVTVGVKLAASGVDIKLAAVSMWNGFYFMSSEKAIFGIDDLIGTEVYTLHAPGQTADTIMRGALASKGYEVGRDVTVVYVGGAEAVQLLASGKAKLILVPEPFASLAETRVQGVIRSMPIEDLWSSFNDEKISIPTSGIFVSGSLDRGVVESFLLLYQQSMNLSLANREKTAQTVSEKMGGFPIPVLQKAMDTAGFLFLTAEEAKKETVIYLEKLRELNPELTGDVDLDALFF</sequence>
<evidence type="ECO:0008006" key="3">
    <source>
        <dbReference type="Google" id="ProtNLM"/>
    </source>
</evidence>
<dbReference type="SUPFAM" id="SSF53850">
    <property type="entry name" value="Periplasmic binding protein-like II"/>
    <property type="match status" value="1"/>
</dbReference>
<dbReference type="Pfam" id="PF13379">
    <property type="entry name" value="NMT1_2"/>
    <property type="match status" value="1"/>
</dbReference>